<comment type="caution">
    <text evidence="2">The sequence shown here is derived from an EMBL/GenBank/DDBJ whole genome shotgun (WGS) entry which is preliminary data.</text>
</comment>
<dbReference type="GO" id="GO:0008168">
    <property type="term" value="F:methyltransferase activity"/>
    <property type="evidence" value="ECO:0007669"/>
    <property type="project" value="UniProtKB-KW"/>
</dbReference>
<dbReference type="AlphaFoldDB" id="A0A2N6JWM5"/>
<name>A0A2N6JWM5_FISMU</name>
<dbReference type="GO" id="GO:0032259">
    <property type="term" value="P:methylation"/>
    <property type="evidence" value="ECO:0007669"/>
    <property type="project" value="UniProtKB-KW"/>
</dbReference>
<organism evidence="2 3">
    <name type="scientific">Fischerella muscicola CCMEE 5323</name>
    <dbReference type="NCBI Taxonomy" id="2019572"/>
    <lineage>
        <taxon>Bacteria</taxon>
        <taxon>Bacillati</taxon>
        <taxon>Cyanobacteriota</taxon>
        <taxon>Cyanophyceae</taxon>
        <taxon>Nostocales</taxon>
        <taxon>Hapalosiphonaceae</taxon>
        <taxon>Fischerella</taxon>
    </lineage>
</organism>
<gene>
    <name evidence="2" type="ORF">CEN44_24520</name>
</gene>
<keyword evidence="2" id="KW-0489">Methyltransferase</keyword>
<sequence length="231" mass="26151">MISTEQRCPLPISAPENDQIRITQMSRQQGRCLPATSMPDREWWVKLWSQPEETLKIMGLQAGMSVLDLGCGYGHFTIPAARIVKPALVVGVDIDFPILAQAQQAAKEVPNCLLLNQDILTIPQIITNQFDYITIHSTFHGLPNPVEFVRQIVSLLKPEGYFSVVNWQPIPREQTIWLDKPRGPKTELRISPQKLLSIVKAATQRLVAVQQVDLPPYHYGIIFKLLCCLKY</sequence>
<dbReference type="Gene3D" id="3.40.50.150">
    <property type="entry name" value="Vaccinia Virus protein VP39"/>
    <property type="match status" value="1"/>
</dbReference>
<dbReference type="PANTHER" id="PTHR43861:SF1">
    <property type="entry name" value="TRANS-ACONITATE 2-METHYLTRANSFERASE"/>
    <property type="match status" value="1"/>
</dbReference>
<accession>A0A2N6JWM5</accession>
<protein>
    <submittedName>
        <fullName evidence="2">Class I SAM-dependent methyltransferase</fullName>
    </submittedName>
</protein>
<dbReference type="Proteomes" id="UP000235036">
    <property type="component" value="Unassembled WGS sequence"/>
</dbReference>
<dbReference type="SUPFAM" id="SSF53335">
    <property type="entry name" value="S-adenosyl-L-methionine-dependent methyltransferases"/>
    <property type="match status" value="1"/>
</dbReference>
<keyword evidence="3" id="KW-1185">Reference proteome</keyword>
<proteinExistence type="predicted"/>
<dbReference type="CDD" id="cd02440">
    <property type="entry name" value="AdoMet_MTases"/>
    <property type="match status" value="1"/>
</dbReference>
<dbReference type="EMBL" id="NRQW01000586">
    <property type="protein sequence ID" value="PLZ84525.1"/>
    <property type="molecule type" value="Genomic_DNA"/>
</dbReference>
<dbReference type="InterPro" id="IPR025714">
    <property type="entry name" value="Methyltranfer_dom"/>
</dbReference>
<reference evidence="2 3" key="1">
    <citation type="submission" date="2017-08" db="EMBL/GenBank/DDBJ databases">
        <title>Genomes of Fischerella (Mastigocladus) sp. strains.</title>
        <authorList>
            <person name="Miller S.R."/>
        </authorList>
    </citation>
    <scope>NUCLEOTIDE SEQUENCE [LARGE SCALE GENOMIC DNA]</scope>
    <source>
        <strain evidence="2 3">CCMEE 5323</strain>
    </source>
</reference>
<feature type="domain" description="Methyltransferase" evidence="1">
    <location>
        <begin position="61"/>
        <end position="167"/>
    </location>
</feature>
<evidence type="ECO:0000259" key="1">
    <source>
        <dbReference type="Pfam" id="PF13847"/>
    </source>
</evidence>
<dbReference type="Pfam" id="PF13847">
    <property type="entry name" value="Methyltransf_31"/>
    <property type="match status" value="1"/>
</dbReference>
<evidence type="ECO:0000313" key="3">
    <source>
        <dbReference type="Proteomes" id="UP000235036"/>
    </source>
</evidence>
<dbReference type="InterPro" id="IPR029063">
    <property type="entry name" value="SAM-dependent_MTases_sf"/>
</dbReference>
<dbReference type="PANTHER" id="PTHR43861">
    <property type="entry name" value="TRANS-ACONITATE 2-METHYLTRANSFERASE-RELATED"/>
    <property type="match status" value="1"/>
</dbReference>
<keyword evidence="2" id="KW-0808">Transferase</keyword>
<evidence type="ECO:0000313" key="2">
    <source>
        <dbReference type="EMBL" id="PLZ84525.1"/>
    </source>
</evidence>
<dbReference type="RefSeq" id="WP_016865425.1">
    <property type="nucleotide sequence ID" value="NZ_CAWNVR010000727.1"/>
</dbReference>